<evidence type="ECO:0000256" key="1">
    <source>
        <dbReference type="SAM" id="Phobius"/>
    </source>
</evidence>
<keyword evidence="1" id="KW-1133">Transmembrane helix</keyword>
<evidence type="ECO:0000313" key="2">
    <source>
        <dbReference type="EMBL" id="KAG0726004.1"/>
    </source>
</evidence>
<keyword evidence="1" id="KW-0812">Transmembrane</keyword>
<comment type="caution">
    <text evidence="2">The sequence shown here is derived from an EMBL/GenBank/DDBJ whole genome shotgun (WGS) entry which is preliminary data.</text>
</comment>
<organism evidence="2 3">
    <name type="scientific">Chionoecetes opilio</name>
    <name type="common">Atlantic snow crab</name>
    <name type="synonym">Cancer opilio</name>
    <dbReference type="NCBI Taxonomy" id="41210"/>
    <lineage>
        <taxon>Eukaryota</taxon>
        <taxon>Metazoa</taxon>
        <taxon>Ecdysozoa</taxon>
        <taxon>Arthropoda</taxon>
        <taxon>Crustacea</taxon>
        <taxon>Multicrustacea</taxon>
        <taxon>Malacostraca</taxon>
        <taxon>Eumalacostraca</taxon>
        <taxon>Eucarida</taxon>
        <taxon>Decapoda</taxon>
        <taxon>Pleocyemata</taxon>
        <taxon>Brachyura</taxon>
        <taxon>Eubrachyura</taxon>
        <taxon>Majoidea</taxon>
        <taxon>Majidae</taxon>
        <taxon>Chionoecetes</taxon>
    </lineage>
</organism>
<proteinExistence type="predicted"/>
<dbReference type="EMBL" id="JACEEZ010004960">
    <property type="protein sequence ID" value="KAG0726004.1"/>
    <property type="molecule type" value="Genomic_DNA"/>
</dbReference>
<dbReference type="Proteomes" id="UP000770661">
    <property type="component" value="Unassembled WGS sequence"/>
</dbReference>
<accession>A0A8J5CYP2</accession>
<keyword evidence="3" id="KW-1185">Reference proteome</keyword>
<reference evidence="2" key="1">
    <citation type="submission" date="2020-07" db="EMBL/GenBank/DDBJ databases">
        <title>The High-quality genome of the commercially important snow crab, Chionoecetes opilio.</title>
        <authorList>
            <person name="Jeong J.-H."/>
            <person name="Ryu S."/>
        </authorList>
    </citation>
    <scope>NUCLEOTIDE SEQUENCE</scope>
    <source>
        <strain evidence="2">MADBK_172401_WGS</strain>
        <tissue evidence="2">Digestive gland</tissue>
    </source>
</reference>
<dbReference type="OrthoDB" id="10620894at2759"/>
<name>A0A8J5CYP2_CHIOP</name>
<keyword evidence="1" id="KW-0472">Membrane</keyword>
<sequence>MPHTATRTLQPFISGRWSKHGGRHYNAPVALDTRPWAVFAYARPVPGVGSGQQEVIPDVSRRGTKRPLLCFRTLAMAFLYRVVALFMRSRTSNSPSPQGTTTRTLPKHTVTFISPVLTTTPPQGTTTATLQELVARARPVPHNAKVWLRRATGNLPPESAMFRDSRSLGYPHLNHLPLVTSFNHCHSLHSSVPPHVSYQLSQYTLHSPHVE</sequence>
<dbReference type="AlphaFoldDB" id="A0A8J5CYP2"/>
<gene>
    <name evidence="2" type="ORF">GWK47_037472</name>
</gene>
<feature type="transmembrane region" description="Helical" evidence="1">
    <location>
        <begin position="69"/>
        <end position="87"/>
    </location>
</feature>
<evidence type="ECO:0000313" key="3">
    <source>
        <dbReference type="Proteomes" id="UP000770661"/>
    </source>
</evidence>
<protein>
    <submittedName>
        <fullName evidence="2">Uncharacterized protein</fullName>
    </submittedName>
</protein>